<evidence type="ECO:0000313" key="3">
    <source>
        <dbReference type="EMBL" id="MFC6705425.1"/>
    </source>
</evidence>
<feature type="domain" description="Phosphodiester glycosidase" evidence="2">
    <location>
        <begin position="161"/>
        <end position="309"/>
    </location>
</feature>
<evidence type="ECO:0000313" key="4">
    <source>
        <dbReference type="Proteomes" id="UP001596298"/>
    </source>
</evidence>
<keyword evidence="4" id="KW-1185">Reference proteome</keyword>
<protein>
    <submittedName>
        <fullName evidence="3">Phosphodiester glycosidase family protein</fullName>
    </submittedName>
</protein>
<keyword evidence="3" id="KW-0378">Hydrolase</keyword>
<dbReference type="InterPro" id="IPR029052">
    <property type="entry name" value="Metallo-depent_PP-like"/>
</dbReference>
<dbReference type="PANTHER" id="PTHR40446:SF2">
    <property type="entry name" value="N-ACETYLGLUCOSAMINE-1-PHOSPHODIESTER ALPHA-N-ACETYLGLUCOSAMINIDASE"/>
    <property type="match status" value="1"/>
</dbReference>
<dbReference type="Gene3D" id="3.60.21.10">
    <property type="match status" value="1"/>
</dbReference>
<accession>A0ABW2AF59</accession>
<feature type="domain" description="Calcineurin-like phosphoesterase" evidence="1">
    <location>
        <begin position="688"/>
        <end position="844"/>
    </location>
</feature>
<dbReference type="InterPro" id="IPR004843">
    <property type="entry name" value="Calcineurin-like_PHP"/>
</dbReference>
<dbReference type="PANTHER" id="PTHR40446">
    <property type="entry name" value="N-ACETYLGLUCOSAMINE-1-PHOSPHODIESTER ALPHA-N-ACETYLGLUCOSAMINIDASE"/>
    <property type="match status" value="1"/>
</dbReference>
<dbReference type="SUPFAM" id="SSF56300">
    <property type="entry name" value="Metallo-dependent phosphatases"/>
    <property type="match status" value="1"/>
</dbReference>
<reference evidence="4" key="1">
    <citation type="journal article" date="2019" name="Int. J. Syst. Evol. Microbiol.">
        <title>The Global Catalogue of Microorganisms (GCM) 10K type strain sequencing project: providing services to taxonomists for standard genome sequencing and annotation.</title>
        <authorList>
            <consortium name="The Broad Institute Genomics Platform"/>
            <consortium name="The Broad Institute Genome Sequencing Center for Infectious Disease"/>
            <person name="Wu L."/>
            <person name="Ma J."/>
        </authorList>
    </citation>
    <scope>NUCLEOTIDE SEQUENCE [LARGE SCALE GENOMIC DNA]</scope>
    <source>
        <strain evidence="4">CCUG 58127</strain>
    </source>
</reference>
<organism evidence="3 4">
    <name type="scientific">Flexivirga alba</name>
    <dbReference type="NCBI Taxonomy" id="702742"/>
    <lineage>
        <taxon>Bacteria</taxon>
        <taxon>Bacillati</taxon>
        <taxon>Actinomycetota</taxon>
        <taxon>Actinomycetes</taxon>
        <taxon>Micrococcales</taxon>
        <taxon>Dermacoccaceae</taxon>
        <taxon>Flexivirga</taxon>
    </lineage>
</organism>
<dbReference type="Proteomes" id="UP001596298">
    <property type="component" value="Unassembled WGS sequence"/>
</dbReference>
<dbReference type="Pfam" id="PF09992">
    <property type="entry name" value="NAGPA"/>
    <property type="match status" value="1"/>
</dbReference>
<proteinExistence type="predicted"/>
<dbReference type="Pfam" id="PF00149">
    <property type="entry name" value="Metallophos"/>
    <property type="match status" value="1"/>
</dbReference>
<comment type="caution">
    <text evidence="3">The sequence shown here is derived from an EMBL/GenBank/DDBJ whole genome shotgun (WGS) entry which is preliminary data.</text>
</comment>
<name>A0ABW2AF59_9MICO</name>
<dbReference type="InterPro" id="IPR018711">
    <property type="entry name" value="NAGPA"/>
</dbReference>
<gene>
    <name evidence="3" type="ORF">ACFQDH_09140</name>
</gene>
<dbReference type="RefSeq" id="WP_382400543.1">
    <property type="nucleotide sequence ID" value="NZ_JBHSWH010000001.1"/>
</dbReference>
<keyword evidence="3" id="KW-0326">Glycosidase</keyword>
<dbReference type="GO" id="GO:0016798">
    <property type="term" value="F:hydrolase activity, acting on glycosyl bonds"/>
    <property type="evidence" value="ECO:0007669"/>
    <property type="project" value="UniProtKB-KW"/>
</dbReference>
<sequence length="1040" mass="106868">MTADLNTPSLSLGLSDGGAVSGANAPVSQFADQPNVVAAVNGDYYDMNASDAPVGTDIADGAVHNAGSTPRQAFTLTNGKAAIRELMSAATLTADGTTTKVAAVNSPTFQADSVGLFTTLWGTYPIGRLIGKTESVRVVTVSKGVVTAVSDDRSALDKTADIPDGSSVLVARGTATAQLASLEVGAHVDVTVKANASVDLAVGGSQRLLAEGKKTTDDEVTAARTAIGVSKDGSRLWVVSLDGRQGDSHGMTIQELAGFMDDLGAWNAVNLDGGGSTDMVARPAGTKDLTVVGRPSDGSERHVSNALVFRSTAKGSAAGVAVRPDLQPAAGLTADGATDTLIGLSRTVHGTRLAADFGPAAGGGHFTATPGRVLEQVSSNSGETVVRGRATGAAYVTFRSGRDNASVPITVHGKVSRVIPSDTVLSIPSANDTGKLSLTAADADGFTVPVETRDVRVRAGDGITVTADGAAGFTVKAQSAKVSTTITFTVAGHDLTVPVTVGYDETTLADFSDASSWTFAADRAGGSVSPTDGPDGSTGLALDFDFGTTTATRGAYAVPPAPISVPGQPQALSMWIKGNGKGEWPRLMVTKGDGTTTNLDPEQGASNPIVTWDGWQQVRFPVPAGTPYPLTLTRIRFMETRSDASYSDQLAVAGLTAQVPPEVTLPDAPWPTDPAVVTNGNTDGSPQRIAVMSDTQFVARDPNSPIVAAGRRALREIVASKPDLLVIDGDLVDEASPADIAFAKKILDEEIGTKLPYIYVPGNHEVMGGPISNFESVFGATSGHRDLGRTRIITLDSSSGTLHPGGSTDQLRMLESQLADAARNPRIIGVLVFNHHPVDDPQPDKASQLGDRYEAAALGRSLAQFTATSGKSIAQVNGHVGIFYTDSADGVTRVTNGNSGKTPSGSPEQGGFTGWTMLGIDPAAGRVGTVPEPGARLQWLRVQTHARVDTLNLSAPATLAVGATGKATATIGQDETRKVPVAWPVSAEWGGSGVRMGTTHGPAVVSFDPATGTLTGLRHGTATLRVTVNGVTQDATIRVG</sequence>
<dbReference type="EMBL" id="JBHSWH010000001">
    <property type="protein sequence ID" value="MFC6705425.1"/>
    <property type="molecule type" value="Genomic_DNA"/>
</dbReference>
<evidence type="ECO:0000259" key="2">
    <source>
        <dbReference type="Pfam" id="PF09992"/>
    </source>
</evidence>
<evidence type="ECO:0000259" key="1">
    <source>
        <dbReference type="Pfam" id="PF00149"/>
    </source>
</evidence>